<keyword evidence="2" id="KW-1185">Reference proteome</keyword>
<dbReference type="InterPro" id="IPR052755">
    <property type="entry name" value="Lysozyme_Inhibitor_LprI"/>
</dbReference>
<dbReference type="OrthoDB" id="122332at2"/>
<dbReference type="PANTHER" id="PTHR37549:SF1">
    <property type="entry name" value="LIPOPROTEIN LPRI"/>
    <property type="match status" value="1"/>
</dbReference>
<protein>
    <recommendedName>
        <fullName evidence="3">Lysozyme inhibitor LprI N-terminal domain-containing protein</fullName>
    </recommendedName>
</protein>
<evidence type="ECO:0000313" key="1">
    <source>
        <dbReference type="EMBL" id="OCX69385.1"/>
    </source>
</evidence>
<dbReference type="EMBL" id="LWRY01000218">
    <property type="protein sequence ID" value="OCX69385.1"/>
    <property type="molecule type" value="Genomic_DNA"/>
</dbReference>
<dbReference type="GO" id="GO:0005576">
    <property type="term" value="C:extracellular region"/>
    <property type="evidence" value="ECO:0007669"/>
    <property type="project" value="TreeGrafter"/>
</dbReference>
<dbReference type="Gene3D" id="1.20.1270.180">
    <property type="match status" value="1"/>
</dbReference>
<organism evidence="1 2">
    <name type="scientific">Acidithiobacillus thiooxidans</name>
    <name type="common">Thiobacillus thiooxidans</name>
    <dbReference type="NCBI Taxonomy" id="930"/>
    <lineage>
        <taxon>Bacteria</taxon>
        <taxon>Pseudomonadati</taxon>
        <taxon>Pseudomonadota</taxon>
        <taxon>Acidithiobacillia</taxon>
        <taxon>Acidithiobacillales</taxon>
        <taxon>Acidithiobacillaceae</taxon>
        <taxon>Acidithiobacillus</taxon>
    </lineage>
</organism>
<dbReference type="PANTHER" id="PTHR37549">
    <property type="entry name" value="LIPOPROTEIN LPRI"/>
    <property type="match status" value="1"/>
</dbReference>
<evidence type="ECO:0000313" key="2">
    <source>
        <dbReference type="Proteomes" id="UP000095008"/>
    </source>
</evidence>
<name>A0A1C2I096_ACITH</name>
<comment type="caution">
    <text evidence="1">The sequence shown here is derived from an EMBL/GenBank/DDBJ whole genome shotgun (WGS) entry which is preliminary data.</text>
</comment>
<evidence type="ECO:0008006" key="3">
    <source>
        <dbReference type="Google" id="ProtNLM"/>
    </source>
</evidence>
<sequence length="150" mass="17342">MILQKESLETNNRMKNYDRHLMSAEKRTSEKLKIKHRLWLSSYLLMGLFFSQGSMATQYATSFDCAAANTVTEQVICKDQKLASLDLQLSQEYNELVNNMKKSGNHQKNLSYLLVSQEKWKKEKIQCKGDNFCITDAYGKRLAELGACYH</sequence>
<accession>A0A1C2I096</accession>
<gene>
    <name evidence="1" type="ORF">A6M23_15395</name>
</gene>
<dbReference type="AlphaFoldDB" id="A0A1C2I096"/>
<dbReference type="Proteomes" id="UP000095008">
    <property type="component" value="Unassembled WGS sequence"/>
</dbReference>
<dbReference type="RefSeq" id="WP_065973914.1">
    <property type="nucleotide sequence ID" value="NZ_JBAYOM010000013.1"/>
</dbReference>
<proteinExistence type="predicted"/>
<reference evidence="1" key="1">
    <citation type="journal article" date="2016" name="Int. J. Mol. Sci.">
        <title>Comparative genomics of the extreme acidophile Acidithiobacillus thiooxidans reveals intraspecific divergence and niche adaptation.</title>
        <authorList>
            <person name="Zhang X."/>
            <person name="Feng X."/>
            <person name="Tao J."/>
            <person name="Ma L."/>
            <person name="Xiao Y."/>
            <person name="Liang Y."/>
            <person name="Liu X."/>
            <person name="Yin H."/>
        </authorList>
    </citation>
    <scope>NUCLEOTIDE SEQUENCE [LARGE SCALE GENOMIC DNA]</scope>
    <source>
        <strain evidence="1">DXS-W</strain>
    </source>
</reference>